<comment type="caution">
    <text evidence="2">The sequence shown here is derived from an EMBL/GenBank/DDBJ whole genome shotgun (WGS) entry which is preliminary data.</text>
</comment>
<feature type="region of interest" description="Disordered" evidence="1">
    <location>
        <begin position="1"/>
        <end position="26"/>
    </location>
</feature>
<proteinExistence type="predicted"/>
<organism evidence="2 3">
    <name type="scientific">Pararhodospirillum oryzae</name>
    <dbReference type="NCBI Taxonomy" id="478448"/>
    <lineage>
        <taxon>Bacteria</taxon>
        <taxon>Pseudomonadati</taxon>
        <taxon>Pseudomonadota</taxon>
        <taxon>Alphaproteobacteria</taxon>
        <taxon>Rhodospirillales</taxon>
        <taxon>Rhodospirillaceae</taxon>
        <taxon>Pararhodospirillum</taxon>
    </lineage>
</organism>
<dbReference type="PIRSF" id="PIRSF035865">
    <property type="entry name" value="UCP035865"/>
    <property type="match status" value="1"/>
</dbReference>
<dbReference type="EMBL" id="BJZO01000108">
    <property type="protein sequence ID" value="GEO82769.1"/>
    <property type="molecule type" value="Genomic_DNA"/>
</dbReference>
<dbReference type="OrthoDB" id="9798569at2"/>
<dbReference type="Pfam" id="PF10098">
    <property type="entry name" value="DUF2336"/>
    <property type="match status" value="1"/>
</dbReference>
<feature type="compositionally biased region" description="Basic and acidic residues" evidence="1">
    <location>
        <begin position="1"/>
        <end position="12"/>
    </location>
</feature>
<evidence type="ECO:0000313" key="2">
    <source>
        <dbReference type="EMBL" id="GEO82769.1"/>
    </source>
</evidence>
<dbReference type="RefSeq" id="WP_147164795.1">
    <property type="nucleotide sequence ID" value="NZ_BJZO01000108.1"/>
</dbReference>
<accession>A0A512HBE1</accession>
<evidence type="ECO:0008006" key="4">
    <source>
        <dbReference type="Google" id="ProtNLM"/>
    </source>
</evidence>
<reference evidence="2 3" key="1">
    <citation type="submission" date="2019-07" db="EMBL/GenBank/DDBJ databases">
        <title>Whole genome shotgun sequence of Rhodospirillum oryzae NBRC 107573.</title>
        <authorList>
            <person name="Hosoyama A."/>
            <person name="Uohara A."/>
            <person name="Ohji S."/>
            <person name="Ichikawa N."/>
        </authorList>
    </citation>
    <scope>NUCLEOTIDE SEQUENCE [LARGE SCALE GENOMIC DNA]</scope>
    <source>
        <strain evidence="2 3">NBRC 107573</strain>
    </source>
</reference>
<evidence type="ECO:0000256" key="1">
    <source>
        <dbReference type="SAM" id="MobiDB-lite"/>
    </source>
</evidence>
<dbReference type="AlphaFoldDB" id="A0A512HBE1"/>
<protein>
    <recommendedName>
        <fullName evidence="4">DUF2336 domain-containing protein</fullName>
    </recommendedName>
</protein>
<gene>
    <name evidence="2" type="ORF">ROR02_29000</name>
</gene>
<dbReference type="Proteomes" id="UP000321567">
    <property type="component" value="Unassembled WGS sequence"/>
</dbReference>
<name>A0A512HBE1_9PROT</name>
<evidence type="ECO:0000313" key="3">
    <source>
        <dbReference type="Proteomes" id="UP000321567"/>
    </source>
</evidence>
<sequence length="377" mass="41655">MADTRLTADDVTRLLSDPSSSNRAETAGKLARQFEGGALTAAERRMAEDIFRLFAKDVEVQVRQALASNLKETPLIPHDLARVLAGDVDEVALPILEYSSVLNDQDLLEIVRSHANTKMEAIARRKEVSEEVSGALVETGGEEVVATLISNVGAQMSDASLERAIDRFGDSERVQLPMVQRPRLPATVAEKLVDKVSENLRAALVSRHDINPDLAANLILAGREKATLTYAITSSEEEVERLIVQLADRQRLTPSIILRALCMGDLKFFEYALAHRSGIPVVNARMLIHDSGDLGFQGIYRKAGLPDPFYPAMLAAVTVAQEMDYDGRENDRPRYARRMIERILTQYGDLGVNFENDDLDYLVAKMGQLPSDITGHE</sequence>
<dbReference type="InterPro" id="IPR019285">
    <property type="entry name" value="DUF2336"/>
</dbReference>
<dbReference type="InterPro" id="IPR014598">
    <property type="entry name" value="UCP035865"/>
</dbReference>
<keyword evidence="3" id="KW-1185">Reference proteome</keyword>